<dbReference type="NCBIfam" id="TIGR00700">
    <property type="entry name" value="GABAtrnsam"/>
    <property type="match status" value="1"/>
</dbReference>
<dbReference type="InterPro" id="IPR015421">
    <property type="entry name" value="PyrdxlP-dep_Trfase_major"/>
</dbReference>
<dbReference type="EC" id="2.6.1.19" evidence="6"/>
<sequence>MSLNRKFVNVSAGVPGQKGAEIIEQRKQYVPNGVGNNTPIVVEKAHGAIVEDVDGNLYLDFAGAIGTLNAGHTPAEVVNAIKNQAENLIHSCFHVGMYESYIELAKKLTEITPGDFNKKTILLNSGAEAVENAVKIARKFTGRSGIVSFSRAFHGRTLLGMSLTSKVKPYKYKMGPFAPATYKAQFPYLTNKPEGLSVEEYTDFCINQFKDFLLTEVSPEEIAAVIMEPVQGEGGFNVPPKRFVQEIFSVCKQHGILFIADEVQTGFGRTGSFFASSQFEIEPDLITMSKSLAAGVPISAVTGRAEIMDAPNPGEIGGTYGGSPLGCVAALEVIKKIEEENLCDRANEIGEKIKDYFKELQTEYNCIFDIRGLGAMVGIEFVDPRDNQPAKDLVAALTKTCYENGLIILSAGVHSNIIRFLSPLVISDEELEEGLDIIKCALEKVVSELVTEVK</sequence>
<dbReference type="PROSITE" id="PS00600">
    <property type="entry name" value="AA_TRANSFER_CLASS_3"/>
    <property type="match status" value="1"/>
</dbReference>
<keyword evidence="7 17" id="KW-0032">Aminotransferase</keyword>
<dbReference type="RefSeq" id="WP_209405894.1">
    <property type="nucleotide sequence ID" value="NZ_JAGIYQ010000007.1"/>
</dbReference>
<dbReference type="PANTHER" id="PTHR11986">
    <property type="entry name" value="AMINOTRANSFERASE CLASS III"/>
    <property type="match status" value="1"/>
</dbReference>
<dbReference type="Gene3D" id="3.40.640.10">
    <property type="entry name" value="Type I PLP-dependent aspartate aminotransferase-like (Major domain)"/>
    <property type="match status" value="1"/>
</dbReference>
<dbReference type="EC" id="2.6.1.22" evidence="5"/>
<evidence type="ECO:0000256" key="12">
    <source>
        <dbReference type="ARBA" id="ARBA00030857"/>
    </source>
</evidence>
<evidence type="ECO:0000256" key="3">
    <source>
        <dbReference type="ARBA" id="ARBA00005176"/>
    </source>
</evidence>
<dbReference type="CDD" id="cd00610">
    <property type="entry name" value="OAT_like"/>
    <property type="match status" value="1"/>
</dbReference>
<dbReference type="InterPro" id="IPR004632">
    <property type="entry name" value="4NH2But_aminotransferase_bac"/>
</dbReference>
<evidence type="ECO:0000256" key="4">
    <source>
        <dbReference type="ARBA" id="ARBA00008954"/>
    </source>
</evidence>
<dbReference type="GO" id="GO:0030170">
    <property type="term" value="F:pyridoxal phosphate binding"/>
    <property type="evidence" value="ECO:0007669"/>
    <property type="project" value="InterPro"/>
</dbReference>
<dbReference type="GO" id="GO:0034386">
    <property type="term" value="F:4-aminobutyrate:2-oxoglutarate transaminase activity"/>
    <property type="evidence" value="ECO:0007669"/>
    <property type="project" value="UniProtKB-EC"/>
</dbReference>
<dbReference type="GO" id="GO:0047298">
    <property type="term" value="F:(S)-3-amino-2-methylpropionate transaminase activity"/>
    <property type="evidence" value="ECO:0007669"/>
    <property type="project" value="UniProtKB-EC"/>
</dbReference>
<evidence type="ECO:0000256" key="7">
    <source>
        <dbReference type="ARBA" id="ARBA00022576"/>
    </source>
</evidence>
<dbReference type="EMBL" id="JAGIYQ010000007">
    <property type="protein sequence ID" value="MBP0725877.1"/>
    <property type="molecule type" value="Genomic_DNA"/>
</dbReference>
<dbReference type="InterPro" id="IPR015424">
    <property type="entry name" value="PyrdxlP-dep_Trfase"/>
</dbReference>
<dbReference type="Gene3D" id="3.90.1150.10">
    <property type="entry name" value="Aspartate Aminotransferase, domain 1"/>
    <property type="match status" value="1"/>
</dbReference>
<evidence type="ECO:0000256" key="10">
    <source>
        <dbReference type="ARBA" id="ARBA00029760"/>
    </source>
</evidence>
<dbReference type="PIRSF" id="PIRSF000521">
    <property type="entry name" value="Transaminase_4ab_Lys_Orn"/>
    <property type="match status" value="1"/>
</dbReference>
<dbReference type="InterPro" id="IPR050103">
    <property type="entry name" value="Class-III_PLP-dep_AT"/>
</dbReference>
<dbReference type="AlphaFoldDB" id="A0A940NKH5"/>
<keyword evidence="9 16" id="KW-0663">Pyridoxal phosphate</keyword>
<evidence type="ECO:0000256" key="13">
    <source>
        <dbReference type="ARBA" id="ARBA00031787"/>
    </source>
</evidence>
<evidence type="ECO:0000256" key="9">
    <source>
        <dbReference type="ARBA" id="ARBA00022898"/>
    </source>
</evidence>
<dbReference type="InterPro" id="IPR015422">
    <property type="entry name" value="PyrdxlP-dep_Trfase_small"/>
</dbReference>
<dbReference type="FunFam" id="3.40.640.10:FF:000013">
    <property type="entry name" value="4-aminobutyrate aminotransferase"/>
    <property type="match status" value="1"/>
</dbReference>
<keyword evidence="8 17" id="KW-0808">Transferase</keyword>
<dbReference type="GO" id="GO:0009448">
    <property type="term" value="P:gamma-aminobutyric acid metabolic process"/>
    <property type="evidence" value="ECO:0007669"/>
    <property type="project" value="InterPro"/>
</dbReference>
<dbReference type="SUPFAM" id="SSF53383">
    <property type="entry name" value="PLP-dependent transferases"/>
    <property type="match status" value="1"/>
</dbReference>
<dbReference type="InterPro" id="IPR049704">
    <property type="entry name" value="Aminotrans_3_PPA_site"/>
</dbReference>
<comment type="similarity">
    <text evidence="4 16">Belongs to the class-III pyridoxal-phosphate-dependent aminotransferase family.</text>
</comment>
<evidence type="ECO:0000256" key="16">
    <source>
        <dbReference type="RuleBase" id="RU003560"/>
    </source>
</evidence>
<dbReference type="Proteomes" id="UP000682134">
    <property type="component" value="Unassembled WGS sequence"/>
</dbReference>
<name>A0A940NKH5_9BACI</name>
<gene>
    <name evidence="17" type="primary">gabT</name>
    <name evidence="17" type="ORF">J5Y03_11920</name>
</gene>
<evidence type="ECO:0000313" key="17">
    <source>
        <dbReference type="EMBL" id="MBP0725877.1"/>
    </source>
</evidence>
<evidence type="ECO:0000256" key="6">
    <source>
        <dbReference type="ARBA" id="ARBA00012912"/>
    </source>
</evidence>
<comment type="pathway">
    <text evidence="3">Amino-acid degradation; 4-aminobutanoate degradation.</text>
</comment>
<keyword evidence="18" id="KW-1185">Reference proteome</keyword>
<evidence type="ECO:0000256" key="11">
    <source>
        <dbReference type="ARBA" id="ARBA00030204"/>
    </source>
</evidence>
<evidence type="ECO:0000256" key="2">
    <source>
        <dbReference type="ARBA" id="ARBA00001933"/>
    </source>
</evidence>
<proteinExistence type="inferred from homology"/>
<accession>A0A940NKH5</accession>
<dbReference type="InterPro" id="IPR005814">
    <property type="entry name" value="Aminotrans_3"/>
</dbReference>
<dbReference type="Pfam" id="PF00202">
    <property type="entry name" value="Aminotran_3"/>
    <property type="match status" value="1"/>
</dbReference>
<evidence type="ECO:0000313" key="18">
    <source>
        <dbReference type="Proteomes" id="UP000682134"/>
    </source>
</evidence>
<reference evidence="17" key="1">
    <citation type="submission" date="2021-04" db="EMBL/GenBank/DDBJ databases">
        <title>Genome seq and assembly of Bacillus sp.</title>
        <authorList>
            <person name="Chhetri G."/>
        </authorList>
    </citation>
    <scope>NUCLEOTIDE SEQUENCE</scope>
    <source>
        <strain evidence="17">RG28</strain>
    </source>
</reference>
<comment type="catalytic activity">
    <reaction evidence="1">
        <text>(S)-3-amino-2-methylpropanoate + 2-oxoglutarate = 2-methyl-3-oxopropanoate + L-glutamate</text>
        <dbReference type="Rhea" id="RHEA:13993"/>
        <dbReference type="ChEBI" id="CHEBI:16810"/>
        <dbReference type="ChEBI" id="CHEBI:29985"/>
        <dbReference type="ChEBI" id="CHEBI:57700"/>
        <dbReference type="ChEBI" id="CHEBI:58655"/>
        <dbReference type="EC" id="2.6.1.22"/>
    </reaction>
</comment>
<comment type="caution">
    <text evidence="17">The sequence shown here is derived from an EMBL/GenBank/DDBJ whole genome shotgun (WGS) entry which is preliminary data.</text>
</comment>
<comment type="catalytic activity">
    <reaction evidence="14">
        <text>4-aminobutanoate + 2-oxoglutarate = succinate semialdehyde + L-glutamate</text>
        <dbReference type="Rhea" id="RHEA:23352"/>
        <dbReference type="ChEBI" id="CHEBI:16810"/>
        <dbReference type="ChEBI" id="CHEBI:29985"/>
        <dbReference type="ChEBI" id="CHEBI:57706"/>
        <dbReference type="ChEBI" id="CHEBI:59888"/>
        <dbReference type="EC" id="2.6.1.19"/>
    </reaction>
</comment>
<evidence type="ECO:0000256" key="14">
    <source>
        <dbReference type="ARBA" id="ARBA00048021"/>
    </source>
</evidence>
<dbReference type="PANTHER" id="PTHR11986:SF58">
    <property type="entry name" value="LEUCINE_METHIONINE RACEMASE"/>
    <property type="match status" value="1"/>
</dbReference>
<evidence type="ECO:0000256" key="8">
    <source>
        <dbReference type="ARBA" id="ARBA00022679"/>
    </source>
</evidence>
<organism evidence="17 18">
    <name type="scientific">Gottfriedia endophytica</name>
    <dbReference type="NCBI Taxonomy" id="2820819"/>
    <lineage>
        <taxon>Bacteria</taxon>
        <taxon>Bacillati</taxon>
        <taxon>Bacillota</taxon>
        <taxon>Bacilli</taxon>
        <taxon>Bacillales</taxon>
        <taxon>Bacillaceae</taxon>
        <taxon>Gottfriedia</taxon>
    </lineage>
</organism>
<protein>
    <recommendedName>
        <fullName evidence="12">(S)-3-amino-2-methylpropionate transaminase</fullName>
        <ecNumber evidence="6">2.6.1.19</ecNumber>
        <ecNumber evidence="5">2.6.1.22</ecNumber>
    </recommendedName>
    <alternativeName>
        <fullName evidence="13">GABA aminotransferase</fullName>
    </alternativeName>
    <alternativeName>
        <fullName evidence="11">Gamma-amino-N-butyrate transaminase</fullName>
    </alternativeName>
    <alternativeName>
        <fullName evidence="15">Glutamate:succinic semialdehyde transaminase</fullName>
    </alternativeName>
    <alternativeName>
        <fullName evidence="10">L-AIBAT</fullName>
    </alternativeName>
</protein>
<evidence type="ECO:0000256" key="15">
    <source>
        <dbReference type="ARBA" id="ARBA00050054"/>
    </source>
</evidence>
<evidence type="ECO:0000256" key="1">
    <source>
        <dbReference type="ARBA" id="ARBA00001750"/>
    </source>
</evidence>
<evidence type="ECO:0000256" key="5">
    <source>
        <dbReference type="ARBA" id="ARBA00012876"/>
    </source>
</evidence>
<dbReference type="GO" id="GO:0042802">
    <property type="term" value="F:identical protein binding"/>
    <property type="evidence" value="ECO:0007669"/>
    <property type="project" value="TreeGrafter"/>
</dbReference>
<comment type="cofactor">
    <cofactor evidence="2">
        <name>pyridoxal 5'-phosphate</name>
        <dbReference type="ChEBI" id="CHEBI:597326"/>
    </cofactor>
</comment>